<evidence type="ECO:0000259" key="8">
    <source>
        <dbReference type="Pfam" id="PF08281"/>
    </source>
</evidence>
<feature type="domain" description="RNA polymerase sigma-70 region 2" evidence="7">
    <location>
        <begin position="41"/>
        <end position="106"/>
    </location>
</feature>
<dbReference type="GO" id="GO:0006352">
    <property type="term" value="P:DNA-templated transcription initiation"/>
    <property type="evidence" value="ECO:0007669"/>
    <property type="project" value="InterPro"/>
</dbReference>
<dbReference type="SUPFAM" id="SSF88946">
    <property type="entry name" value="Sigma2 domain of RNA polymerase sigma factors"/>
    <property type="match status" value="1"/>
</dbReference>
<comment type="similarity">
    <text evidence="1">Belongs to the sigma-70 factor family. ECF subfamily.</text>
</comment>
<evidence type="ECO:0000256" key="2">
    <source>
        <dbReference type="ARBA" id="ARBA00011344"/>
    </source>
</evidence>
<feature type="region of interest" description="Disordered" evidence="6">
    <location>
        <begin position="106"/>
        <end position="126"/>
    </location>
</feature>
<dbReference type="InterPro" id="IPR013324">
    <property type="entry name" value="RNA_pol_sigma_r3/r4-like"/>
</dbReference>
<keyword evidence="4" id="KW-0731">Sigma factor</keyword>
<dbReference type="Proteomes" id="UP000523079">
    <property type="component" value="Unassembled WGS sequence"/>
</dbReference>
<dbReference type="InterPro" id="IPR014305">
    <property type="entry name" value="RNA_pol_sigma-G_actinobac"/>
</dbReference>
<comment type="subunit">
    <text evidence="2">Interacts transiently with the RNA polymerase catalytic core formed by RpoA, RpoB, RpoC and RpoZ (2 alpha, 1 beta, 1 beta' and 1 omega subunit) to form the RNA polymerase holoenzyme that can initiate transcription.</text>
</comment>
<evidence type="ECO:0000256" key="3">
    <source>
        <dbReference type="ARBA" id="ARBA00023015"/>
    </source>
</evidence>
<keyword evidence="5" id="KW-0804">Transcription</keyword>
<dbReference type="Pfam" id="PF08281">
    <property type="entry name" value="Sigma70_r4_2"/>
    <property type="match status" value="1"/>
</dbReference>
<evidence type="ECO:0000256" key="4">
    <source>
        <dbReference type="ARBA" id="ARBA00023082"/>
    </source>
</evidence>
<dbReference type="InterPro" id="IPR032710">
    <property type="entry name" value="NTF2-like_dom_sf"/>
</dbReference>
<dbReference type="NCBIfam" id="TIGR02937">
    <property type="entry name" value="sigma70-ECF"/>
    <property type="match status" value="1"/>
</dbReference>
<dbReference type="CDD" id="cd06171">
    <property type="entry name" value="Sigma70_r4"/>
    <property type="match status" value="1"/>
</dbReference>
<accession>A0A7W3P4R9</accession>
<dbReference type="InterPro" id="IPR007627">
    <property type="entry name" value="RNA_pol_sigma70_r2"/>
</dbReference>
<evidence type="ECO:0000256" key="5">
    <source>
        <dbReference type="ARBA" id="ARBA00023163"/>
    </source>
</evidence>
<dbReference type="PANTHER" id="PTHR43133">
    <property type="entry name" value="RNA POLYMERASE ECF-TYPE SIGMA FACTO"/>
    <property type="match status" value="1"/>
</dbReference>
<dbReference type="InterPro" id="IPR013249">
    <property type="entry name" value="RNA_pol_sigma70_r4_t2"/>
</dbReference>
<protein>
    <submittedName>
        <fullName evidence="9">RNA polymerase sigma-70 factor (ECF subfamily)</fullName>
    </submittedName>
</protein>
<dbReference type="PANTHER" id="PTHR43133:SF65">
    <property type="entry name" value="ECF RNA POLYMERASE SIGMA FACTOR SIGG"/>
    <property type="match status" value="1"/>
</dbReference>
<dbReference type="GO" id="GO:0003677">
    <property type="term" value="F:DNA binding"/>
    <property type="evidence" value="ECO:0007669"/>
    <property type="project" value="InterPro"/>
</dbReference>
<evidence type="ECO:0000259" key="7">
    <source>
        <dbReference type="Pfam" id="PF04542"/>
    </source>
</evidence>
<comment type="caution">
    <text evidence="9">The sequence shown here is derived from an EMBL/GenBank/DDBJ whole genome shotgun (WGS) entry which is preliminary data.</text>
</comment>
<proteinExistence type="inferred from homology"/>
<reference evidence="9 10" key="1">
    <citation type="submission" date="2020-07" db="EMBL/GenBank/DDBJ databases">
        <title>Sequencing the genomes of 1000 actinobacteria strains.</title>
        <authorList>
            <person name="Klenk H.-P."/>
        </authorList>
    </citation>
    <scope>NUCLEOTIDE SEQUENCE [LARGE SCALE GENOMIC DNA]</scope>
    <source>
        <strain evidence="9 10">DSM 100723</strain>
    </source>
</reference>
<dbReference type="NCBIfam" id="NF006089">
    <property type="entry name" value="PRK08241.1"/>
    <property type="match status" value="1"/>
</dbReference>
<dbReference type="Gene3D" id="1.10.10.10">
    <property type="entry name" value="Winged helix-like DNA-binding domain superfamily/Winged helix DNA-binding domain"/>
    <property type="match status" value="1"/>
</dbReference>
<dbReference type="RefSeq" id="WP_182558668.1">
    <property type="nucleotide sequence ID" value="NZ_JACGWT010000001.1"/>
</dbReference>
<dbReference type="InterPro" id="IPR013325">
    <property type="entry name" value="RNA_pol_sigma_r2"/>
</dbReference>
<dbReference type="Gene3D" id="1.10.1740.10">
    <property type="match status" value="1"/>
</dbReference>
<name>A0A7W3P4R9_9ACTN</name>
<dbReference type="Gene3D" id="3.10.450.50">
    <property type="match status" value="1"/>
</dbReference>
<dbReference type="EMBL" id="JACGWT010000001">
    <property type="protein sequence ID" value="MBA8793122.1"/>
    <property type="molecule type" value="Genomic_DNA"/>
</dbReference>
<feature type="domain" description="RNA polymerase sigma factor 70 region 4 type 2" evidence="8">
    <location>
        <begin position="161"/>
        <end position="213"/>
    </location>
</feature>
<keyword evidence="3" id="KW-0805">Transcription regulation</keyword>
<evidence type="ECO:0000256" key="6">
    <source>
        <dbReference type="SAM" id="MobiDB-lite"/>
    </source>
</evidence>
<dbReference type="NCBIfam" id="TIGR02960">
    <property type="entry name" value="SigX5"/>
    <property type="match status" value="1"/>
</dbReference>
<evidence type="ECO:0000313" key="9">
    <source>
        <dbReference type="EMBL" id="MBA8793122.1"/>
    </source>
</evidence>
<keyword evidence="10" id="KW-1185">Reference proteome</keyword>
<dbReference type="GO" id="GO:0016987">
    <property type="term" value="F:sigma factor activity"/>
    <property type="evidence" value="ECO:0007669"/>
    <property type="project" value="UniProtKB-KW"/>
</dbReference>
<dbReference type="AlphaFoldDB" id="A0A7W3P4R9"/>
<organism evidence="9 10">
    <name type="scientific">Microlunatus kandeliicorticis</name>
    <dbReference type="NCBI Taxonomy" id="1759536"/>
    <lineage>
        <taxon>Bacteria</taxon>
        <taxon>Bacillati</taxon>
        <taxon>Actinomycetota</taxon>
        <taxon>Actinomycetes</taxon>
        <taxon>Propionibacteriales</taxon>
        <taxon>Propionibacteriaceae</taxon>
        <taxon>Microlunatus</taxon>
    </lineage>
</organism>
<dbReference type="InterPro" id="IPR036388">
    <property type="entry name" value="WH-like_DNA-bd_sf"/>
</dbReference>
<feature type="region of interest" description="Disordered" evidence="6">
    <location>
        <begin position="1"/>
        <end position="35"/>
    </location>
</feature>
<feature type="compositionally biased region" description="Low complexity" evidence="6">
    <location>
        <begin position="15"/>
        <end position="29"/>
    </location>
</feature>
<dbReference type="SUPFAM" id="SSF88659">
    <property type="entry name" value="Sigma3 and sigma4 domains of RNA polymerase sigma factors"/>
    <property type="match status" value="1"/>
</dbReference>
<dbReference type="Pfam" id="PF04542">
    <property type="entry name" value="Sigma70_r2"/>
    <property type="match status" value="1"/>
</dbReference>
<dbReference type="InterPro" id="IPR014284">
    <property type="entry name" value="RNA_pol_sigma-70_dom"/>
</dbReference>
<dbReference type="SUPFAM" id="SSF54427">
    <property type="entry name" value="NTF2-like"/>
    <property type="match status" value="1"/>
</dbReference>
<gene>
    <name evidence="9" type="ORF">FHX74_000716</name>
</gene>
<evidence type="ECO:0000256" key="1">
    <source>
        <dbReference type="ARBA" id="ARBA00010641"/>
    </source>
</evidence>
<dbReference type="InterPro" id="IPR039425">
    <property type="entry name" value="RNA_pol_sigma-70-like"/>
</dbReference>
<evidence type="ECO:0000313" key="10">
    <source>
        <dbReference type="Proteomes" id="UP000523079"/>
    </source>
</evidence>
<sequence length="363" mass="39918">MTAPTRPDTRHSADDLTGTDGPATPTAPEADADDSFWPQVEPLRGELIAHCYRMLGSAGDAEDLVQETYLRAWRAYHNFEHRSSVRTWMYQIATNTCLTALQKREKRPLPTGLGQPSADPRGELDSRPEISWLEPLPDALVWGRATADPAAEAVTRESIRLAFVAALQHLTAQQRAVLILRDVLAWHASEVAETLGISVAAANSALQRARAHLAKLDPEQGQQTAAAEPSDPRQRELLGAYAAAFENYDVARIVELLKADAVWEMPPFTGWYQGAEQIGALISDKCPAERAGDQIMVPVTANGQPCFALYMRDPDDGLHKAFQIQQLTVRDGRVAHVTCYFDTSLFERFGLPMTHVAETPALA</sequence>